<keyword evidence="2" id="KW-1185">Reference proteome</keyword>
<dbReference type="Proteomes" id="UP000605986">
    <property type="component" value="Unassembled WGS sequence"/>
</dbReference>
<sequence length="460" mass="53126">MLTTETNGEIQKNSLLRLPNELLLMIIDDDSLEWEDRLNIHHTSSLLFKLTITQVFQQGNFFRHACLHADIELMEACVKHNAAPTNKLWPSYRFEWSADSVSQRWETPLNFLSKGLQEGNMSVVQYIKAAEWLSEKGYRMHKFRQAPSISPDLLVKLSTTSDGDKHQDICRYIEVLVNKGVKVPYESLLTEHYERQSALIKAASREEYCLSFSADRSRGVIHMLMESAYPPFLLEHYLLKTLLEDQLLAFKFRTSAEHAESTPIDHVLRILFDDLMAPWKFKGGHSYIADTFKAKIEVLAKYGGINCNEKHVLKDILRALRNIERRSRKEGGLDFKRDGVWCWRKLCISICYLTRGYATVNKINLRDEREAKSESFMHEFICPTAWYPPEELARHRTNMMRCGAFSGKEGYVYHPVQDCTEADWVNMPLEAWDILLHNGTGGVYRLKGGNLLFGLPLPTI</sequence>
<evidence type="ECO:0000313" key="1">
    <source>
        <dbReference type="EMBL" id="KAF4424888.1"/>
    </source>
</evidence>
<accession>A0A8H4JGG1</accession>
<gene>
    <name evidence="1" type="ORF">F53441_14209</name>
</gene>
<name>A0A8H4JGG1_9HYPO</name>
<comment type="caution">
    <text evidence="1">The sequence shown here is derived from an EMBL/GenBank/DDBJ whole genome shotgun (WGS) entry which is preliminary data.</text>
</comment>
<protein>
    <submittedName>
        <fullName evidence="1">Uncharacterized protein</fullName>
    </submittedName>
</protein>
<dbReference type="AlphaFoldDB" id="A0A8H4JGG1"/>
<evidence type="ECO:0000313" key="2">
    <source>
        <dbReference type="Proteomes" id="UP000605986"/>
    </source>
</evidence>
<organism evidence="1 2">
    <name type="scientific">Fusarium austroafricanum</name>
    <dbReference type="NCBI Taxonomy" id="2364996"/>
    <lineage>
        <taxon>Eukaryota</taxon>
        <taxon>Fungi</taxon>
        <taxon>Dikarya</taxon>
        <taxon>Ascomycota</taxon>
        <taxon>Pezizomycotina</taxon>
        <taxon>Sordariomycetes</taxon>
        <taxon>Hypocreomycetidae</taxon>
        <taxon>Hypocreales</taxon>
        <taxon>Nectriaceae</taxon>
        <taxon>Fusarium</taxon>
        <taxon>Fusarium concolor species complex</taxon>
    </lineage>
</organism>
<dbReference type="OrthoDB" id="5102725at2759"/>
<reference evidence="1" key="1">
    <citation type="submission" date="2020-01" db="EMBL/GenBank/DDBJ databases">
        <title>Identification and distribution of gene clusters putatively required for synthesis of sphingolipid metabolism inhibitors in phylogenetically diverse species of the filamentous fungus Fusarium.</title>
        <authorList>
            <person name="Kim H.-S."/>
            <person name="Busman M."/>
            <person name="Brown D.W."/>
            <person name="Divon H."/>
            <person name="Uhlig S."/>
            <person name="Proctor R.H."/>
        </authorList>
    </citation>
    <scope>NUCLEOTIDE SEQUENCE</scope>
    <source>
        <strain evidence="1">NRRL 53441</strain>
    </source>
</reference>
<proteinExistence type="predicted"/>
<dbReference type="EMBL" id="JAADJG010001110">
    <property type="protein sequence ID" value="KAF4424888.1"/>
    <property type="molecule type" value="Genomic_DNA"/>
</dbReference>